<keyword evidence="1" id="KW-0732">Signal</keyword>
<accession>A0A0A2VP92</accession>
<evidence type="ECO:0000313" key="3">
    <source>
        <dbReference type="Proteomes" id="UP000030106"/>
    </source>
</evidence>
<dbReference type="AlphaFoldDB" id="A0A0A2VP92"/>
<feature type="signal peptide" evidence="1">
    <location>
        <begin position="1"/>
        <end position="17"/>
    </location>
</feature>
<gene>
    <name evidence="2" type="ORF">BBAD15_g6667</name>
</gene>
<name>A0A0A2VP92_BEABA</name>
<protein>
    <submittedName>
        <fullName evidence="2">Uncharacterized protein</fullName>
    </submittedName>
</protein>
<proteinExistence type="predicted"/>
<dbReference type="EMBL" id="ANFO01000613">
    <property type="protein sequence ID" value="KGQ07995.1"/>
    <property type="molecule type" value="Genomic_DNA"/>
</dbReference>
<evidence type="ECO:0000313" key="2">
    <source>
        <dbReference type="EMBL" id="KGQ07995.1"/>
    </source>
</evidence>
<dbReference type="Proteomes" id="UP000030106">
    <property type="component" value="Unassembled WGS sequence"/>
</dbReference>
<reference evidence="2 3" key="1">
    <citation type="submission" date="2012-10" db="EMBL/GenBank/DDBJ databases">
        <title>Genome sequencing and analysis of entomopathogenic fungi Beauveria bassiana D1-5.</title>
        <authorList>
            <person name="Li Q."/>
            <person name="Wang L."/>
            <person name="Zhang Z."/>
            <person name="Wang Q."/>
            <person name="Ren J."/>
            <person name="Wang M."/>
            <person name="Xu W."/>
            <person name="Wang J."/>
            <person name="Lu Y."/>
            <person name="Du Q."/>
            <person name="Sun Z."/>
        </authorList>
    </citation>
    <scope>NUCLEOTIDE SEQUENCE [LARGE SCALE GENOMIC DNA]</scope>
    <source>
        <strain evidence="2 3">D1-5</strain>
    </source>
</reference>
<sequence length="116" mass="12366">MQPQFILATLLAGFTAAQDEENPTHFCPKGQGKLQTGPLCNGNNNQTLGPAQTGPVCNGNNNQTLGPAQKCPDFLVFSAKSAAMYLIAYLSEMGCMAARVLQHILKSFLFTFGNVA</sequence>
<comment type="caution">
    <text evidence="2">The sequence shown here is derived from an EMBL/GenBank/DDBJ whole genome shotgun (WGS) entry which is preliminary data.</text>
</comment>
<evidence type="ECO:0000256" key="1">
    <source>
        <dbReference type="SAM" id="SignalP"/>
    </source>
</evidence>
<feature type="chain" id="PRO_5001995851" evidence="1">
    <location>
        <begin position="18"/>
        <end position="116"/>
    </location>
</feature>
<dbReference type="HOGENOM" id="CLU_2096446_0_0_1"/>
<organism evidence="2 3">
    <name type="scientific">Beauveria bassiana D1-5</name>
    <dbReference type="NCBI Taxonomy" id="1245745"/>
    <lineage>
        <taxon>Eukaryota</taxon>
        <taxon>Fungi</taxon>
        <taxon>Dikarya</taxon>
        <taxon>Ascomycota</taxon>
        <taxon>Pezizomycotina</taxon>
        <taxon>Sordariomycetes</taxon>
        <taxon>Hypocreomycetidae</taxon>
        <taxon>Hypocreales</taxon>
        <taxon>Cordycipitaceae</taxon>
        <taxon>Beauveria</taxon>
    </lineage>
</organism>